<reference evidence="2" key="1">
    <citation type="submission" date="2021-03" db="EMBL/GenBank/DDBJ databases">
        <authorList>
            <person name="Bekaert M."/>
        </authorList>
    </citation>
    <scope>NUCLEOTIDE SEQUENCE</scope>
</reference>
<dbReference type="InterPro" id="IPR041249">
    <property type="entry name" value="HEPN_DZIP3"/>
</dbReference>
<gene>
    <name evidence="2" type="ORF">MEDL_40593</name>
</gene>
<dbReference type="AlphaFoldDB" id="A0A8S3TEJ1"/>
<dbReference type="Proteomes" id="UP000683360">
    <property type="component" value="Unassembled WGS sequence"/>
</dbReference>
<feature type="domain" description="DZIP3-like HEPN" evidence="1">
    <location>
        <begin position="2"/>
        <end position="83"/>
    </location>
</feature>
<protein>
    <recommendedName>
        <fullName evidence="1">DZIP3-like HEPN domain-containing protein</fullName>
    </recommendedName>
</protein>
<accession>A0A8S3TEJ1</accession>
<evidence type="ECO:0000259" key="1">
    <source>
        <dbReference type="Pfam" id="PF18738"/>
    </source>
</evidence>
<evidence type="ECO:0000313" key="3">
    <source>
        <dbReference type="Proteomes" id="UP000683360"/>
    </source>
</evidence>
<dbReference type="Pfam" id="PF18738">
    <property type="entry name" value="HEPN_DZIP3"/>
    <property type="match status" value="1"/>
</dbReference>
<evidence type="ECO:0000313" key="2">
    <source>
        <dbReference type="EMBL" id="CAG2227646.1"/>
    </source>
</evidence>
<keyword evidence="3" id="KW-1185">Reference proteome</keyword>
<name>A0A8S3TEJ1_MYTED</name>
<dbReference type="OrthoDB" id="6106304at2759"/>
<proteinExistence type="predicted"/>
<sequence length="201" mass="23201">MKILFPVGKAVSSNEFDISLLYKLCRNTSGLIPPKQGWNCLPNPGDLTKSDDIERLHQHRNKVSHMGQGKLENFNKEFKDLSEEETKRSKRNQKGAPFFLCKLKRQRVCHDCGGKFDRPIKPPKNFVFRRKIPKDYFNTTGRCLSFRKVHYHIECVDAKENICKIPPKEGISLSKSHLEYFESLGHHSLCECAKKLDLIAV</sequence>
<dbReference type="EMBL" id="CAJPWZ010001968">
    <property type="protein sequence ID" value="CAG2227646.1"/>
    <property type="molecule type" value="Genomic_DNA"/>
</dbReference>
<organism evidence="2 3">
    <name type="scientific">Mytilus edulis</name>
    <name type="common">Blue mussel</name>
    <dbReference type="NCBI Taxonomy" id="6550"/>
    <lineage>
        <taxon>Eukaryota</taxon>
        <taxon>Metazoa</taxon>
        <taxon>Spiralia</taxon>
        <taxon>Lophotrochozoa</taxon>
        <taxon>Mollusca</taxon>
        <taxon>Bivalvia</taxon>
        <taxon>Autobranchia</taxon>
        <taxon>Pteriomorphia</taxon>
        <taxon>Mytilida</taxon>
        <taxon>Mytiloidea</taxon>
        <taxon>Mytilidae</taxon>
        <taxon>Mytilinae</taxon>
        <taxon>Mytilus</taxon>
    </lineage>
</organism>
<comment type="caution">
    <text evidence="2">The sequence shown here is derived from an EMBL/GenBank/DDBJ whole genome shotgun (WGS) entry which is preliminary data.</text>
</comment>